<comment type="similarity">
    <text evidence="1 5">Belongs to the peptidase S41A family.</text>
</comment>
<dbReference type="Pfam" id="PF13180">
    <property type="entry name" value="PDZ_2"/>
    <property type="match status" value="1"/>
</dbReference>
<dbReference type="SMART" id="SM00245">
    <property type="entry name" value="TSPc"/>
    <property type="match status" value="1"/>
</dbReference>
<dbReference type="GO" id="GO:0007165">
    <property type="term" value="P:signal transduction"/>
    <property type="evidence" value="ECO:0007669"/>
    <property type="project" value="TreeGrafter"/>
</dbReference>
<dbReference type="InterPro" id="IPR005151">
    <property type="entry name" value="Tail-specific_protease"/>
</dbReference>
<evidence type="ECO:0000256" key="2">
    <source>
        <dbReference type="ARBA" id="ARBA00022670"/>
    </source>
</evidence>
<comment type="caution">
    <text evidence="8">The sequence shown here is derived from an EMBL/GenBank/DDBJ whole genome shotgun (WGS) entry which is preliminary data.</text>
</comment>
<dbReference type="RefSeq" id="WP_106523064.1">
    <property type="nucleotide sequence ID" value="NZ_PYGD01000004.1"/>
</dbReference>
<dbReference type="PANTHER" id="PTHR32060">
    <property type="entry name" value="TAIL-SPECIFIC PROTEASE"/>
    <property type="match status" value="1"/>
</dbReference>
<dbReference type="CDD" id="cd07560">
    <property type="entry name" value="Peptidase_S41_CPP"/>
    <property type="match status" value="1"/>
</dbReference>
<evidence type="ECO:0000256" key="5">
    <source>
        <dbReference type="RuleBase" id="RU004404"/>
    </source>
</evidence>
<sequence length="552" mass="61264">MPADPSKRSSIWTPLLFFIVLVLGVLIGFQLNKYMGNKRSIGTVIERNDRLEEIIDIIGAKYVDSVSADSLYEDAVSGILKHLDPHSIYIPAREMAAVTEDLEGNFKGIGVEFYILNDTIMITSVVKNGPSADAGVLTGDKIIRVNDSLVAGNGITSDKIVSQLKGGEGTAVHLHLLRTSENKLLDLSVKRGVIPLYSVDAAYMIDTATGYIRINRFSATTYREFSHALDNLQGKGMKQMILDLRQNPGGYLDAATAIADELIGGNKLLVYTQGRASAKEEYLAEQKGRFEKGRLAVLVDEGSASASEILSGAIQDWDRGVVIGRRTFGKGLVQEQFELDDGSALRLTIARYYTPSGRSIQRPYNKGKDAYEDDFINRFRNGSLTGQDTLSTADTMKYYTEQKHRVVYGGGGIKPDVNVPYELAFITDGLYEILGSATLLNTAYEYFSQHSREMNQYGNFTRFDNAFQVTPELMQRLKSNLAKDYPAQVKNVWSNPRAIASLSNRLKAVLSRMLFRTNGYYQQINKEDQVVQRALHILGSEEYSTIVNGQGR</sequence>
<feature type="domain" description="PDZ" evidence="7">
    <location>
        <begin position="95"/>
        <end position="165"/>
    </location>
</feature>
<keyword evidence="2 5" id="KW-0645">Protease</keyword>
<dbReference type="InterPro" id="IPR004447">
    <property type="entry name" value="Peptidase_S41A"/>
</dbReference>
<dbReference type="SUPFAM" id="SSF50156">
    <property type="entry name" value="PDZ domain-like"/>
    <property type="match status" value="1"/>
</dbReference>
<dbReference type="EMBL" id="PYGD01000004">
    <property type="protein sequence ID" value="PSK91984.1"/>
    <property type="molecule type" value="Genomic_DNA"/>
</dbReference>
<name>A0A2P8D439_9BACT</name>
<dbReference type="GO" id="GO:0004175">
    <property type="term" value="F:endopeptidase activity"/>
    <property type="evidence" value="ECO:0007669"/>
    <property type="project" value="TreeGrafter"/>
</dbReference>
<evidence type="ECO:0000256" key="6">
    <source>
        <dbReference type="SAM" id="Phobius"/>
    </source>
</evidence>
<protein>
    <submittedName>
        <fullName evidence="8">S41A family C-terminal processing peptidase-3</fullName>
    </submittedName>
</protein>
<dbReference type="GO" id="GO:0006508">
    <property type="term" value="P:proteolysis"/>
    <property type="evidence" value="ECO:0007669"/>
    <property type="project" value="UniProtKB-KW"/>
</dbReference>
<dbReference type="PANTHER" id="PTHR32060:SF30">
    <property type="entry name" value="CARBOXY-TERMINAL PROCESSING PROTEASE CTPA"/>
    <property type="match status" value="1"/>
</dbReference>
<evidence type="ECO:0000256" key="1">
    <source>
        <dbReference type="ARBA" id="ARBA00009179"/>
    </source>
</evidence>
<dbReference type="Pfam" id="PF03572">
    <property type="entry name" value="Peptidase_S41"/>
    <property type="match status" value="1"/>
</dbReference>
<keyword evidence="6" id="KW-0812">Transmembrane</keyword>
<dbReference type="NCBIfam" id="TIGR00225">
    <property type="entry name" value="prc"/>
    <property type="match status" value="1"/>
</dbReference>
<dbReference type="GO" id="GO:0030288">
    <property type="term" value="C:outer membrane-bounded periplasmic space"/>
    <property type="evidence" value="ECO:0007669"/>
    <property type="project" value="TreeGrafter"/>
</dbReference>
<dbReference type="Gene3D" id="3.90.226.10">
    <property type="entry name" value="2-enoyl-CoA Hydratase, Chain A, domain 1"/>
    <property type="match status" value="1"/>
</dbReference>
<dbReference type="AlphaFoldDB" id="A0A2P8D439"/>
<keyword evidence="9" id="KW-1185">Reference proteome</keyword>
<dbReference type="InterPro" id="IPR036034">
    <property type="entry name" value="PDZ_sf"/>
</dbReference>
<dbReference type="GO" id="GO:0008236">
    <property type="term" value="F:serine-type peptidase activity"/>
    <property type="evidence" value="ECO:0007669"/>
    <property type="project" value="UniProtKB-KW"/>
</dbReference>
<keyword evidence="6" id="KW-1133">Transmembrane helix</keyword>
<dbReference type="Gene3D" id="2.30.42.10">
    <property type="match status" value="1"/>
</dbReference>
<proteinExistence type="inferred from homology"/>
<evidence type="ECO:0000256" key="4">
    <source>
        <dbReference type="ARBA" id="ARBA00022825"/>
    </source>
</evidence>
<dbReference type="PROSITE" id="PS50106">
    <property type="entry name" value="PDZ"/>
    <property type="match status" value="1"/>
</dbReference>
<dbReference type="SUPFAM" id="SSF52096">
    <property type="entry name" value="ClpP/crotonase"/>
    <property type="match status" value="1"/>
</dbReference>
<keyword evidence="4 5" id="KW-0720">Serine protease</keyword>
<dbReference type="OrthoDB" id="9812068at2"/>
<dbReference type="InterPro" id="IPR001478">
    <property type="entry name" value="PDZ"/>
</dbReference>
<evidence type="ECO:0000256" key="3">
    <source>
        <dbReference type="ARBA" id="ARBA00022801"/>
    </source>
</evidence>
<gene>
    <name evidence="8" type="ORF">B0I18_10478</name>
</gene>
<organism evidence="8 9">
    <name type="scientific">Taibaiella chishuiensis</name>
    <dbReference type="NCBI Taxonomy" id="1434707"/>
    <lineage>
        <taxon>Bacteria</taxon>
        <taxon>Pseudomonadati</taxon>
        <taxon>Bacteroidota</taxon>
        <taxon>Chitinophagia</taxon>
        <taxon>Chitinophagales</taxon>
        <taxon>Chitinophagaceae</taxon>
        <taxon>Taibaiella</taxon>
    </lineage>
</organism>
<dbReference type="InterPro" id="IPR029045">
    <property type="entry name" value="ClpP/crotonase-like_dom_sf"/>
</dbReference>
<evidence type="ECO:0000313" key="8">
    <source>
        <dbReference type="EMBL" id="PSK91984.1"/>
    </source>
</evidence>
<dbReference type="SMART" id="SM00228">
    <property type="entry name" value="PDZ"/>
    <property type="match status" value="1"/>
</dbReference>
<keyword evidence="6" id="KW-0472">Membrane</keyword>
<reference evidence="8 9" key="1">
    <citation type="submission" date="2018-03" db="EMBL/GenBank/DDBJ databases">
        <title>Genomic Encyclopedia of Type Strains, Phase III (KMG-III): the genomes of soil and plant-associated and newly described type strains.</title>
        <authorList>
            <person name="Whitman W."/>
        </authorList>
    </citation>
    <scope>NUCLEOTIDE SEQUENCE [LARGE SCALE GENOMIC DNA]</scope>
    <source>
        <strain evidence="8 9">CGMCC 1.12700</strain>
    </source>
</reference>
<evidence type="ECO:0000313" key="9">
    <source>
        <dbReference type="Proteomes" id="UP000240572"/>
    </source>
</evidence>
<feature type="transmembrane region" description="Helical" evidence="6">
    <location>
        <begin position="12"/>
        <end position="31"/>
    </location>
</feature>
<dbReference type="Gene3D" id="3.30.750.44">
    <property type="match status" value="1"/>
</dbReference>
<accession>A0A2P8D439</accession>
<dbReference type="CDD" id="cd06782">
    <property type="entry name" value="cpPDZ_CPP-like"/>
    <property type="match status" value="1"/>
</dbReference>
<keyword evidence="3 5" id="KW-0378">Hydrolase</keyword>
<evidence type="ECO:0000259" key="7">
    <source>
        <dbReference type="PROSITE" id="PS50106"/>
    </source>
</evidence>
<dbReference type="Proteomes" id="UP000240572">
    <property type="component" value="Unassembled WGS sequence"/>
</dbReference>